<keyword evidence="3" id="KW-1185">Reference proteome</keyword>
<feature type="region of interest" description="Disordered" evidence="1">
    <location>
        <begin position="1"/>
        <end position="58"/>
    </location>
</feature>
<dbReference type="Proteomes" id="UP001234880">
    <property type="component" value="Unassembled WGS sequence"/>
</dbReference>
<organism evidence="2 3">
    <name type="scientific">Streptomyces demainii</name>
    <dbReference type="NCBI Taxonomy" id="588122"/>
    <lineage>
        <taxon>Bacteria</taxon>
        <taxon>Bacillati</taxon>
        <taxon>Actinomycetota</taxon>
        <taxon>Actinomycetes</taxon>
        <taxon>Kitasatosporales</taxon>
        <taxon>Streptomycetaceae</taxon>
        <taxon>Streptomyces</taxon>
    </lineage>
</organism>
<name>A0ABT9L234_9ACTN</name>
<evidence type="ECO:0000256" key="1">
    <source>
        <dbReference type="SAM" id="MobiDB-lite"/>
    </source>
</evidence>
<comment type="caution">
    <text evidence="2">The sequence shown here is derived from an EMBL/GenBank/DDBJ whole genome shotgun (WGS) entry which is preliminary data.</text>
</comment>
<evidence type="ECO:0000313" key="3">
    <source>
        <dbReference type="Proteomes" id="UP001234880"/>
    </source>
</evidence>
<sequence>MPVDEEQPNPPPHTRSDRLSHPKRNREARTQARAAQRPRPSDPSSQVDGTSGRRAGAT</sequence>
<reference evidence="2 3" key="1">
    <citation type="submission" date="2023-07" db="EMBL/GenBank/DDBJ databases">
        <title>Sequencing the genomes of 1000 actinobacteria strains.</title>
        <authorList>
            <person name="Klenk H.-P."/>
        </authorList>
    </citation>
    <scope>NUCLEOTIDE SEQUENCE [LARGE SCALE GENOMIC DNA]</scope>
    <source>
        <strain evidence="2 3">DSM 41600</strain>
    </source>
</reference>
<evidence type="ECO:0000313" key="2">
    <source>
        <dbReference type="EMBL" id="MDP9614771.1"/>
    </source>
</evidence>
<protein>
    <submittedName>
        <fullName evidence="2">Uncharacterized protein</fullName>
    </submittedName>
</protein>
<feature type="compositionally biased region" description="Basic and acidic residues" evidence="1">
    <location>
        <begin position="14"/>
        <end position="30"/>
    </location>
</feature>
<proteinExistence type="predicted"/>
<dbReference type="EMBL" id="JAURUE010000002">
    <property type="protein sequence ID" value="MDP9614771.1"/>
    <property type="molecule type" value="Genomic_DNA"/>
</dbReference>
<accession>A0ABT9L234</accession>
<feature type="compositionally biased region" description="Low complexity" evidence="1">
    <location>
        <begin position="31"/>
        <end position="46"/>
    </location>
</feature>
<gene>
    <name evidence="2" type="ORF">JOF35_007109</name>
</gene>